<comment type="caution">
    <text evidence="1">The sequence shown here is derived from an EMBL/GenBank/DDBJ whole genome shotgun (WGS) entry which is preliminary data.</text>
</comment>
<proteinExistence type="predicted"/>
<gene>
    <name evidence="1" type="ORF">J2TS6_05690</name>
</gene>
<organism evidence="1 2">
    <name type="scientific">Paenibacillus albilobatus</name>
    <dbReference type="NCBI Taxonomy" id="2716884"/>
    <lineage>
        <taxon>Bacteria</taxon>
        <taxon>Bacillati</taxon>
        <taxon>Bacillota</taxon>
        <taxon>Bacilli</taxon>
        <taxon>Bacillales</taxon>
        <taxon>Paenibacillaceae</taxon>
        <taxon>Paenibacillus</taxon>
    </lineage>
</organism>
<evidence type="ECO:0000313" key="1">
    <source>
        <dbReference type="EMBL" id="GIO29428.1"/>
    </source>
</evidence>
<dbReference type="Proteomes" id="UP000679779">
    <property type="component" value="Unassembled WGS sequence"/>
</dbReference>
<keyword evidence="2" id="KW-1185">Reference proteome</keyword>
<sequence>MCTGAAFYHTGHIGPLEALEIGCAFFESTGIRITSAGYYEYLENGDHEGDHDIMEVSLEKLRALLASGKATAFWLHNQQGTVPWNAAFEYQTDGFGSFPHMAAYCNIGIDRIYGRLTGWMRQTAERVRFPYGILYTAENMTDAFYYAAGYNFTTMFATENGSAFNRETPGLYNGQARYVDKMLRMAYPCNLLNMEHLKIELGGIALGDWIQSDPKHGILSRVREDLWMWEVEAGQLEEINRILGEAGILVAWRPPQPKKPRRKLP</sequence>
<evidence type="ECO:0000313" key="2">
    <source>
        <dbReference type="Proteomes" id="UP000679779"/>
    </source>
</evidence>
<reference evidence="1" key="1">
    <citation type="submission" date="2021-03" db="EMBL/GenBank/DDBJ databases">
        <title>Antimicrobial resistance genes in bacteria isolated from Japanese honey, and their potential for conferring macrolide and lincosamide resistance in the American foulbrood pathogen Paenibacillus larvae.</title>
        <authorList>
            <person name="Okamoto M."/>
            <person name="Kumagai M."/>
            <person name="Kanamori H."/>
            <person name="Takamatsu D."/>
        </authorList>
    </citation>
    <scope>NUCLEOTIDE SEQUENCE</scope>
    <source>
        <strain evidence="1">J2TS6</strain>
    </source>
</reference>
<dbReference type="AlphaFoldDB" id="A0A920C955"/>
<accession>A0A920C955</accession>
<protein>
    <submittedName>
        <fullName evidence="1">Uncharacterized protein</fullName>
    </submittedName>
</protein>
<dbReference type="EMBL" id="BORQ01000001">
    <property type="protein sequence ID" value="GIO29428.1"/>
    <property type="molecule type" value="Genomic_DNA"/>
</dbReference>
<name>A0A920C955_9BACL</name>
<dbReference type="RefSeq" id="WP_160038067.1">
    <property type="nucleotide sequence ID" value="NZ_BORQ01000001.1"/>
</dbReference>